<reference evidence="5" key="2">
    <citation type="submission" date="2020-09" db="EMBL/GenBank/DDBJ databases">
        <authorList>
            <person name="Sun Q."/>
            <person name="Zhou Y."/>
        </authorList>
    </citation>
    <scope>NUCLEOTIDE SEQUENCE</scope>
    <source>
        <strain evidence="5">CGMCC 1.15290</strain>
    </source>
</reference>
<evidence type="ECO:0000313" key="6">
    <source>
        <dbReference type="Proteomes" id="UP000627292"/>
    </source>
</evidence>
<reference evidence="5" key="1">
    <citation type="journal article" date="2014" name="Int. J. Syst. Evol. Microbiol.">
        <title>Complete genome sequence of Corynebacterium casei LMG S-19264T (=DSM 44701T), isolated from a smear-ripened cheese.</title>
        <authorList>
            <consortium name="US DOE Joint Genome Institute (JGI-PGF)"/>
            <person name="Walter F."/>
            <person name="Albersmeier A."/>
            <person name="Kalinowski J."/>
            <person name="Ruckert C."/>
        </authorList>
    </citation>
    <scope>NUCLEOTIDE SEQUENCE</scope>
    <source>
        <strain evidence="5">CGMCC 1.15290</strain>
    </source>
</reference>
<dbReference type="GO" id="GO:0019867">
    <property type="term" value="C:outer membrane"/>
    <property type="evidence" value="ECO:0007669"/>
    <property type="project" value="InterPro"/>
</dbReference>
<keyword evidence="6" id="KW-1185">Reference proteome</keyword>
<evidence type="ECO:0000256" key="3">
    <source>
        <dbReference type="SAM" id="SignalP"/>
    </source>
</evidence>
<feature type="chain" id="PRO_5037134121" description="Bacterial surface antigen (D15) domain-containing protein" evidence="3">
    <location>
        <begin position="27"/>
        <end position="385"/>
    </location>
</feature>
<keyword evidence="3" id="KW-0732">Signal</keyword>
<evidence type="ECO:0000256" key="1">
    <source>
        <dbReference type="ARBA" id="ARBA00004370"/>
    </source>
</evidence>
<accession>A0A917MQM6</accession>
<proteinExistence type="predicted"/>
<comment type="caution">
    <text evidence="5">The sequence shown here is derived from an EMBL/GenBank/DDBJ whole genome shotgun (WGS) entry which is preliminary data.</text>
</comment>
<name>A0A917MQM6_9BACT</name>
<gene>
    <name evidence="5" type="ORF">GCM10011379_03440</name>
</gene>
<dbReference type="AlphaFoldDB" id="A0A917MQM6"/>
<comment type="subcellular location">
    <subcellularLocation>
        <location evidence="1">Membrane</location>
    </subcellularLocation>
</comment>
<dbReference type="EMBL" id="BMIB01000001">
    <property type="protein sequence ID" value="GGH58076.1"/>
    <property type="molecule type" value="Genomic_DNA"/>
</dbReference>
<evidence type="ECO:0000256" key="2">
    <source>
        <dbReference type="ARBA" id="ARBA00023136"/>
    </source>
</evidence>
<feature type="signal peptide" evidence="3">
    <location>
        <begin position="1"/>
        <end position="26"/>
    </location>
</feature>
<dbReference type="Gene3D" id="2.40.160.50">
    <property type="entry name" value="membrane protein fhac: a member of the omp85/tpsb transporter family"/>
    <property type="match status" value="1"/>
</dbReference>
<feature type="domain" description="Bacterial surface antigen (D15)" evidence="4">
    <location>
        <begin position="96"/>
        <end position="385"/>
    </location>
</feature>
<dbReference type="Proteomes" id="UP000627292">
    <property type="component" value="Unassembled WGS sequence"/>
</dbReference>
<dbReference type="InterPro" id="IPR000184">
    <property type="entry name" value="Bac_surfAg_D15"/>
</dbReference>
<organism evidence="5 6">
    <name type="scientific">Filimonas zeae</name>
    <dbReference type="NCBI Taxonomy" id="1737353"/>
    <lineage>
        <taxon>Bacteria</taxon>
        <taxon>Pseudomonadati</taxon>
        <taxon>Bacteroidota</taxon>
        <taxon>Chitinophagia</taxon>
        <taxon>Chitinophagales</taxon>
        <taxon>Chitinophagaceae</taxon>
        <taxon>Filimonas</taxon>
    </lineage>
</organism>
<sequence length="385" mass="43129">MFENYSMKRSLAVACMLLCGARMAGAQDTTAAKKHWLGKLHPDSIINGKLSIIPVPVLSSSPETGLRAGVVLQYFFNTGNKADTLRKTRDSYSYLEALYSTRNQTVFENYTQMYTPGEAFFIKHRMGYANYNERVWGFGNKTVGANEFEKVTYTRLYLQSSVARQLKNQLFAGINLNISKTYDVSTVVKDTNLLAGQPGQTGSLVVGVGPTLIWDKRDHPMNASRGWYGELAATWYTGTLGSDYRYTEFLGDVRKYYTLRDSSVLAFQGYGLLTSGTVPWREKARMGNGTIMRGYFSGRFRDNQYLAAQAEYRKPVHRWVTLAAFAAVGQVQHTIGAFTPKDTKLAGGLGLRVLANKAKRIYLRFDYAVSTDKTSGFYFKVGEAF</sequence>
<protein>
    <recommendedName>
        <fullName evidence="4">Bacterial surface antigen (D15) domain-containing protein</fullName>
    </recommendedName>
</protein>
<evidence type="ECO:0000313" key="5">
    <source>
        <dbReference type="EMBL" id="GGH58076.1"/>
    </source>
</evidence>
<keyword evidence="2" id="KW-0472">Membrane</keyword>
<dbReference type="Pfam" id="PF01103">
    <property type="entry name" value="Omp85"/>
    <property type="match status" value="1"/>
</dbReference>
<evidence type="ECO:0000259" key="4">
    <source>
        <dbReference type="Pfam" id="PF01103"/>
    </source>
</evidence>